<accession>G9XBW7</accession>
<comment type="caution">
    <text evidence="1">The sequence shown here is derived from an EMBL/GenBank/DDBJ whole genome shotgun (WGS) entry which is preliminary data.</text>
</comment>
<dbReference type="STRING" id="796937.HMPREF9630_00241"/>
<dbReference type="AlphaFoldDB" id="G9XBW7"/>
<proteinExistence type="predicted"/>
<sequence>MKMEFDINVCFLRGEFELIADAVRDKVKTEKVQNDAELV</sequence>
<organism evidence="1 2">
    <name type="scientific">Peptoanaerobacter stomatis</name>
    <dbReference type="NCBI Taxonomy" id="796937"/>
    <lineage>
        <taxon>Bacteria</taxon>
        <taxon>Bacillati</taxon>
        <taxon>Bacillota</taxon>
        <taxon>Clostridia</taxon>
        <taxon>Peptostreptococcales</taxon>
        <taxon>Filifactoraceae</taxon>
        <taxon>Peptoanaerobacter</taxon>
    </lineage>
</organism>
<name>G9XBW7_9FIRM</name>
<dbReference type="Proteomes" id="UP000003379">
    <property type="component" value="Unassembled WGS sequence"/>
</dbReference>
<evidence type="ECO:0000313" key="2">
    <source>
        <dbReference type="Proteomes" id="UP000003379"/>
    </source>
</evidence>
<evidence type="ECO:0000313" key="1">
    <source>
        <dbReference type="EMBL" id="EHL19454.1"/>
    </source>
</evidence>
<dbReference type="EMBL" id="AFZG01000019">
    <property type="protein sequence ID" value="EHL19454.1"/>
    <property type="molecule type" value="Genomic_DNA"/>
</dbReference>
<dbReference type="HOGENOM" id="CLU_3314212_0_0_9"/>
<protein>
    <submittedName>
        <fullName evidence="1">Uncharacterized protein</fullName>
    </submittedName>
</protein>
<reference evidence="1 2" key="1">
    <citation type="submission" date="2011-08" db="EMBL/GenBank/DDBJ databases">
        <title>The Genome Sequence of Eubacteriaceae bacterium CM5.</title>
        <authorList>
            <consortium name="The Broad Institute Genome Sequencing Platform"/>
            <person name="Earl A."/>
            <person name="Ward D."/>
            <person name="Feldgarden M."/>
            <person name="Gevers D."/>
            <person name="Sizova M."/>
            <person name="Hazen A."/>
            <person name="Epstein S."/>
            <person name="Young S.K."/>
            <person name="Zeng Q."/>
            <person name="Gargeya S."/>
            <person name="Fitzgerald M."/>
            <person name="Haas B."/>
            <person name="Abouelleil A."/>
            <person name="Alvarado L."/>
            <person name="Arachchi H.M."/>
            <person name="Berlin A."/>
            <person name="Brown A."/>
            <person name="Chapman S.B."/>
            <person name="Chen Z."/>
            <person name="Dunbar C."/>
            <person name="Freedman E."/>
            <person name="Gearin G."/>
            <person name="Gellesch M."/>
            <person name="Goldberg J."/>
            <person name="Griggs A."/>
            <person name="Gujja S."/>
            <person name="Heiman D."/>
            <person name="Howarth C."/>
            <person name="Larson L."/>
            <person name="Lui A."/>
            <person name="MacDonald P.J.P."/>
            <person name="Montmayeur A."/>
            <person name="Murphy C."/>
            <person name="Neiman D."/>
            <person name="Pearson M."/>
            <person name="Priest M."/>
            <person name="Roberts A."/>
            <person name="Saif S."/>
            <person name="Shea T."/>
            <person name="Shenoy N."/>
            <person name="Sisk P."/>
            <person name="Stolte C."/>
            <person name="Sykes S."/>
            <person name="Wortman J."/>
            <person name="Nusbaum C."/>
            <person name="Birren B."/>
        </authorList>
    </citation>
    <scope>NUCLEOTIDE SEQUENCE [LARGE SCALE GENOMIC DNA]</scope>
    <source>
        <strain evidence="1 2">CM5</strain>
    </source>
</reference>
<gene>
    <name evidence="1" type="ORF">HMPREF9628_00175</name>
</gene>